<accession>A0A222G839</accession>
<dbReference type="Pfam" id="PF16036">
    <property type="entry name" value="Chalcone_3"/>
    <property type="match status" value="1"/>
</dbReference>
<dbReference type="EMBL" id="CP020465">
    <property type="protein sequence ID" value="ASP48068.1"/>
    <property type="molecule type" value="Genomic_DNA"/>
</dbReference>
<evidence type="ECO:0000256" key="1">
    <source>
        <dbReference type="SAM" id="SignalP"/>
    </source>
</evidence>
<feature type="domain" description="Chalcone isomerase" evidence="2">
    <location>
        <begin position="68"/>
        <end position="212"/>
    </location>
</feature>
<evidence type="ECO:0000259" key="2">
    <source>
        <dbReference type="Pfam" id="PF16036"/>
    </source>
</evidence>
<organism evidence="3 4">
    <name type="scientific">Cognaticolwellia beringensis</name>
    <dbReference type="NCBI Taxonomy" id="1967665"/>
    <lineage>
        <taxon>Bacteria</taxon>
        <taxon>Pseudomonadati</taxon>
        <taxon>Pseudomonadota</taxon>
        <taxon>Gammaproteobacteria</taxon>
        <taxon>Alteromonadales</taxon>
        <taxon>Colwelliaceae</taxon>
        <taxon>Cognaticolwellia</taxon>
    </lineage>
</organism>
<keyword evidence="1" id="KW-0732">Signal</keyword>
<feature type="signal peptide" evidence="1">
    <location>
        <begin position="1"/>
        <end position="22"/>
    </location>
</feature>
<dbReference type="InterPro" id="IPR016087">
    <property type="entry name" value="Chalcone_isomerase"/>
</dbReference>
<dbReference type="RefSeq" id="WP_081151248.1">
    <property type="nucleotide sequence ID" value="NZ_CP020465.1"/>
</dbReference>
<reference evidence="3 4" key="1">
    <citation type="submission" date="2017-08" db="EMBL/GenBank/DDBJ databases">
        <title>Complete genome of Colwellia sp. NB097-1, a psychrophile bacterium ioslated from Bering Sea.</title>
        <authorList>
            <person name="Chen X."/>
        </authorList>
    </citation>
    <scope>NUCLEOTIDE SEQUENCE [LARGE SCALE GENOMIC DNA]</scope>
    <source>
        <strain evidence="3 4">NB097-1</strain>
    </source>
</reference>
<dbReference type="Proteomes" id="UP000202259">
    <property type="component" value="Chromosome"/>
</dbReference>
<evidence type="ECO:0000313" key="4">
    <source>
        <dbReference type="Proteomes" id="UP000202259"/>
    </source>
</evidence>
<keyword evidence="4" id="KW-1185">Reference proteome</keyword>
<sequence>MLARFNVIYRLAILLCLFSANAQGYEVGDSAFKSNNLSEPNNLRKIGPLNCPETELDALIVSDLTEVITQQHFTLLGKAKLSVLFWDIYESSLLTTDGQVPFSHVCQHSLFEIQYLRDISKQDLLDNTAAQWRHLSLNENEYLTFLPLLEKIWLDINAGDRLSMLNQKDKTLFYLNGKNIGEIQSLTFAETFLGIWLDENTSEPKLRLKLLGNSI</sequence>
<evidence type="ECO:0000313" key="3">
    <source>
        <dbReference type="EMBL" id="ASP48068.1"/>
    </source>
</evidence>
<dbReference type="KEGG" id="cber:B5D82_10015"/>
<feature type="chain" id="PRO_5013030577" description="Chalcone isomerase domain-containing protein" evidence="1">
    <location>
        <begin position="23"/>
        <end position="215"/>
    </location>
</feature>
<proteinExistence type="predicted"/>
<gene>
    <name evidence="3" type="ORF">B5D82_10015</name>
</gene>
<protein>
    <recommendedName>
        <fullName evidence="2">Chalcone isomerase domain-containing protein</fullName>
    </recommendedName>
</protein>
<dbReference type="OrthoDB" id="8527419at2"/>
<dbReference type="AlphaFoldDB" id="A0A222G839"/>
<name>A0A222G839_9GAMM</name>